<dbReference type="Proteomes" id="UP000183922">
    <property type="component" value="Unassembled WGS sequence"/>
</dbReference>
<proteinExistence type="inferred from homology"/>
<organism evidence="2 3">
    <name type="scientific">Candidatus Kuenenbacteria bacterium CG2_30_39_24</name>
    <dbReference type="NCBI Taxonomy" id="1805236"/>
    <lineage>
        <taxon>Bacteria</taxon>
        <taxon>Candidatus Kueneniibacteriota</taxon>
    </lineage>
</organism>
<dbReference type="InterPro" id="IPR007607">
    <property type="entry name" value="BacA/B"/>
</dbReference>
<comment type="caution">
    <text evidence="2">The sequence shown here is derived from an EMBL/GenBank/DDBJ whole genome shotgun (WGS) entry which is preliminary data.</text>
</comment>
<gene>
    <name evidence="2" type="ORF">AUK13_00385</name>
</gene>
<dbReference type="AlphaFoldDB" id="A0A1J5FM25"/>
<reference evidence="2 3" key="1">
    <citation type="journal article" date="2016" name="Environ. Microbiol.">
        <title>Genomic resolution of a cold subsurface aquifer community provides metabolic insights for novel microbes adapted to high CO concentrations.</title>
        <authorList>
            <person name="Probst A.J."/>
            <person name="Castelle C.J."/>
            <person name="Singh A."/>
            <person name="Brown C.T."/>
            <person name="Anantharaman K."/>
            <person name="Sharon I."/>
            <person name="Hug L.A."/>
            <person name="Burstein D."/>
            <person name="Emerson J.B."/>
            <person name="Thomas B.C."/>
            <person name="Banfield J.F."/>
        </authorList>
    </citation>
    <scope>NUCLEOTIDE SEQUENCE [LARGE SCALE GENOMIC DNA]</scope>
    <source>
        <strain evidence="2">CG2_30_39_24</strain>
    </source>
</reference>
<dbReference type="PANTHER" id="PTHR35024:SF4">
    <property type="entry name" value="POLYMER-FORMING CYTOSKELETAL PROTEIN"/>
    <property type="match status" value="1"/>
</dbReference>
<dbReference type="EMBL" id="MNYR01000008">
    <property type="protein sequence ID" value="OIP56686.1"/>
    <property type="molecule type" value="Genomic_DNA"/>
</dbReference>
<dbReference type="Pfam" id="PF04519">
    <property type="entry name" value="Bactofilin"/>
    <property type="match status" value="1"/>
</dbReference>
<evidence type="ECO:0000256" key="1">
    <source>
        <dbReference type="ARBA" id="ARBA00044755"/>
    </source>
</evidence>
<protein>
    <recommendedName>
        <fullName evidence="4">Cell shape determination protein CcmA</fullName>
    </recommendedName>
</protein>
<evidence type="ECO:0000313" key="3">
    <source>
        <dbReference type="Proteomes" id="UP000183922"/>
    </source>
</evidence>
<sequence>MGIFTSQNQDEIKPADAKQAKTFIGPLAVVEANITGKEKVVIAGTFSGILKIDGDLFVLESAQASGEFEAVNILIQGAVQGKILATEKIELSASARVTADIETKLISVQSGAVLNGHCQTNIT</sequence>
<dbReference type="PANTHER" id="PTHR35024">
    <property type="entry name" value="HYPOTHETICAL CYTOSOLIC PROTEIN"/>
    <property type="match status" value="1"/>
</dbReference>
<name>A0A1J5FM25_9BACT</name>
<evidence type="ECO:0000313" key="2">
    <source>
        <dbReference type="EMBL" id="OIP56686.1"/>
    </source>
</evidence>
<comment type="similarity">
    <text evidence="1">Belongs to the bactofilin family.</text>
</comment>
<accession>A0A1J5FM25</accession>
<evidence type="ECO:0008006" key="4">
    <source>
        <dbReference type="Google" id="ProtNLM"/>
    </source>
</evidence>